<dbReference type="RefSeq" id="WP_263123570.1">
    <property type="nucleotide sequence ID" value="NZ_CP106753.1"/>
</dbReference>
<sequence>MLCSLGLKNFVLVDELALEFGPGMTVLTGETGAGKSILLDALGLLLGGRADPGLLRHGSDKADLTAEFDLAAVPAARAWLVEHELAGDEPGTLLLRRTLDAAGKSRAFINGVPATLVQLKALGETLVAIHGQHAHQRLLQPETQRMLLDSYAGADALAKDTAAAWRAWRAVEDELGHAQRNAASFAAEAERLQWQIDEIASLGFGAEEWPVLEAEHSRLHHAASLIDGVQAALLSLADGEENCQGQLAGTAHRLDELTGYDPALGEVGELLAAAEASLAEAVHALQRYADRLDLDPARLAEVEARMDAIWRMARKYRVDPQQLPEMLAAWQARLQAIGGGGGIEALARRAAAAQADYRAQAAALSAQRIAHAGVLAEAVTGQMRPLALADSRFEVALVTGEPGAHGLEQVAFRVAHAAAPARDLARIVSGGELSRISLALQVIVNARFAVPTLVFDEVDVGLGGRVAEIVGRLLAELGRACQVLCVTHLPQVAACGRHHFVVSKHKHADGLTSAVTPLAPEARVEEIARMLGGVEITETTRRHAAELLGHA</sequence>
<comment type="similarity">
    <text evidence="2 9">Belongs to the RecN family.</text>
</comment>
<evidence type="ECO:0000256" key="9">
    <source>
        <dbReference type="PIRNR" id="PIRNR003128"/>
    </source>
</evidence>
<dbReference type="Pfam" id="PF02463">
    <property type="entry name" value="SMC_N"/>
    <property type="match status" value="1"/>
</dbReference>
<evidence type="ECO:0000256" key="7">
    <source>
        <dbReference type="ARBA" id="ARBA00023204"/>
    </source>
</evidence>
<dbReference type="NCBIfam" id="TIGR00634">
    <property type="entry name" value="recN"/>
    <property type="match status" value="1"/>
</dbReference>
<keyword evidence="5 9" id="KW-0227">DNA damage</keyword>
<dbReference type="NCBIfam" id="NF008121">
    <property type="entry name" value="PRK10869.1"/>
    <property type="match status" value="1"/>
</dbReference>
<keyword evidence="4" id="KW-0547">Nucleotide-binding</keyword>
<comment type="function">
    <text evidence="1 9">May be involved in recombinational repair of damaged DNA.</text>
</comment>
<accession>A0ABY6DME6</accession>
<proteinExistence type="inferred from homology"/>
<dbReference type="PANTHER" id="PTHR11059:SF0">
    <property type="entry name" value="DNA REPAIR PROTEIN RECN"/>
    <property type="match status" value="1"/>
</dbReference>
<evidence type="ECO:0000259" key="10">
    <source>
        <dbReference type="Pfam" id="PF02463"/>
    </source>
</evidence>
<dbReference type="Gene3D" id="3.40.50.300">
    <property type="entry name" value="P-loop containing nucleotide triphosphate hydrolases"/>
    <property type="match status" value="2"/>
</dbReference>
<dbReference type="PANTHER" id="PTHR11059">
    <property type="entry name" value="DNA REPAIR PROTEIN RECN"/>
    <property type="match status" value="1"/>
</dbReference>
<keyword evidence="7 9" id="KW-0234">DNA repair</keyword>
<dbReference type="InterPro" id="IPR027417">
    <property type="entry name" value="P-loop_NTPase"/>
</dbReference>
<protein>
    <recommendedName>
        <fullName evidence="3 9">DNA repair protein RecN</fullName>
    </recommendedName>
    <alternativeName>
        <fullName evidence="8 9">Recombination protein N</fullName>
    </alternativeName>
</protein>
<dbReference type="PIRSF" id="PIRSF003128">
    <property type="entry name" value="RecN"/>
    <property type="match status" value="1"/>
</dbReference>
<dbReference type="InterPro" id="IPR003395">
    <property type="entry name" value="RecF/RecN/SMC_N"/>
</dbReference>
<organism evidence="11 12">
    <name type="scientific">Chitiniphilus purpureus</name>
    <dbReference type="NCBI Taxonomy" id="2981137"/>
    <lineage>
        <taxon>Bacteria</taxon>
        <taxon>Pseudomonadati</taxon>
        <taxon>Pseudomonadota</taxon>
        <taxon>Betaproteobacteria</taxon>
        <taxon>Neisseriales</taxon>
        <taxon>Chitinibacteraceae</taxon>
        <taxon>Chitiniphilus</taxon>
    </lineage>
</organism>
<evidence type="ECO:0000313" key="12">
    <source>
        <dbReference type="Proteomes" id="UP001061302"/>
    </source>
</evidence>
<evidence type="ECO:0000256" key="8">
    <source>
        <dbReference type="ARBA" id="ARBA00033408"/>
    </source>
</evidence>
<dbReference type="CDD" id="cd03241">
    <property type="entry name" value="ABC_RecN"/>
    <property type="match status" value="2"/>
</dbReference>
<keyword evidence="12" id="KW-1185">Reference proteome</keyword>
<evidence type="ECO:0000256" key="2">
    <source>
        <dbReference type="ARBA" id="ARBA00009441"/>
    </source>
</evidence>
<dbReference type="InterPro" id="IPR004604">
    <property type="entry name" value="DNA_recomb/repair_RecN"/>
</dbReference>
<keyword evidence="6" id="KW-0067">ATP-binding</keyword>
<evidence type="ECO:0000256" key="4">
    <source>
        <dbReference type="ARBA" id="ARBA00022741"/>
    </source>
</evidence>
<evidence type="ECO:0000256" key="1">
    <source>
        <dbReference type="ARBA" id="ARBA00003618"/>
    </source>
</evidence>
<reference evidence="11" key="1">
    <citation type="submission" date="2022-10" db="EMBL/GenBank/DDBJ databases">
        <title>Chitiniphilus purpureus sp. nov., a novel chitin-degrading bacterium isolated from crawfish pond sediment.</title>
        <authorList>
            <person name="Li K."/>
        </authorList>
    </citation>
    <scope>NUCLEOTIDE SEQUENCE</scope>
    <source>
        <strain evidence="11">CD1</strain>
    </source>
</reference>
<dbReference type="SUPFAM" id="SSF52540">
    <property type="entry name" value="P-loop containing nucleoside triphosphate hydrolases"/>
    <property type="match status" value="2"/>
</dbReference>
<evidence type="ECO:0000256" key="5">
    <source>
        <dbReference type="ARBA" id="ARBA00022763"/>
    </source>
</evidence>
<evidence type="ECO:0000256" key="6">
    <source>
        <dbReference type="ARBA" id="ARBA00022840"/>
    </source>
</evidence>
<dbReference type="EMBL" id="CP106753">
    <property type="protein sequence ID" value="UXY14271.1"/>
    <property type="molecule type" value="Genomic_DNA"/>
</dbReference>
<gene>
    <name evidence="11" type="primary">recN</name>
    <name evidence="11" type="ORF">N8I74_13220</name>
</gene>
<dbReference type="Proteomes" id="UP001061302">
    <property type="component" value="Chromosome"/>
</dbReference>
<evidence type="ECO:0000256" key="3">
    <source>
        <dbReference type="ARBA" id="ARBA00021315"/>
    </source>
</evidence>
<evidence type="ECO:0000313" key="11">
    <source>
        <dbReference type="EMBL" id="UXY14271.1"/>
    </source>
</evidence>
<feature type="domain" description="RecF/RecN/SMC N-terminal" evidence="10">
    <location>
        <begin position="7"/>
        <end position="502"/>
    </location>
</feature>
<name>A0ABY6DME6_9NEIS</name>